<evidence type="ECO:0000313" key="2">
    <source>
        <dbReference type="EMBL" id="KAF7316095.1"/>
    </source>
</evidence>
<dbReference type="OrthoDB" id="3061051at2759"/>
<proteinExistence type="predicted"/>
<reference evidence="2" key="1">
    <citation type="submission" date="2020-05" db="EMBL/GenBank/DDBJ databases">
        <title>Mycena genomes resolve the evolution of fungal bioluminescence.</title>
        <authorList>
            <person name="Tsai I.J."/>
        </authorList>
    </citation>
    <scope>NUCLEOTIDE SEQUENCE</scope>
    <source>
        <strain evidence="2">171206Taipei</strain>
    </source>
</reference>
<accession>A0A8H6TEM9</accession>
<keyword evidence="3" id="KW-1185">Reference proteome</keyword>
<protein>
    <recommendedName>
        <fullName evidence="4">Cell wall protein</fullName>
    </recommendedName>
</protein>
<dbReference type="GeneID" id="59340724"/>
<feature type="signal peptide" evidence="1">
    <location>
        <begin position="1"/>
        <end position="19"/>
    </location>
</feature>
<evidence type="ECO:0008006" key="4">
    <source>
        <dbReference type="Google" id="ProtNLM"/>
    </source>
</evidence>
<evidence type="ECO:0000256" key="1">
    <source>
        <dbReference type="SAM" id="SignalP"/>
    </source>
</evidence>
<comment type="caution">
    <text evidence="2">The sequence shown here is derived from an EMBL/GenBank/DDBJ whole genome shotgun (WGS) entry which is preliminary data.</text>
</comment>
<dbReference type="EMBL" id="JACAZF010000001">
    <property type="protein sequence ID" value="KAF7316095.1"/>
    <property type="molecule type" value="Genomic_DNA"/>
</dbReference>
<dbReference type="Proteomes" id="UP000636479">
    <property type="component" value="Unassembled WGS sequence"/>
</dbReference>
<name>A0A8H6TEM9_9AGAR</name>
<sequence length="290" mass="29560">MFSKASLLFAALIASGSLAAPVVRQQVTRQAACDQAAVTKLIGEVSETANFILNVGLVAPDPDRNTPAKAATFDTLVAAVGDATTAAAGGDFATAKTKLDFVRDTASSLIDPEAAQNGLVSGDDFDLRNLAKDASEAAALCVAPGQAAAAAPVAAQPPKAKAKTSAPKKIKLSFSNRQANCDLDELKDLVSSLSETANFILNVGLVAPDPDRATAAKAATFDTLVLAVDDANTAVIANDFATAKTKLDFIQTTARSLIDPEQAQNGLVSGDDFKLVSLARKAGNAAAACA</sequence>
<gene>
    <name evidence="2" type="ORF">MIND_00127600</name>
</gene>
<dbReference type="RefSeq" id="XP_037226118.1">
    <property type="nucleotide sequence ID" value="XM_037358208.1"/>
</dbReference>
<feature type="chain" id="PRO_5034286802" description="Cell wall protein" evidence="1">
    <location>
        <begin position="20"/>
        <end position="290"/>
    </location>
</feature>
<dbReference type="AlphaFoldDB" id="A0A8H6TEM9"/>
<evidence type="ECO:0000313" key="3">
    <source>
        <dbReference type="Proteomes" id="UP000636479"/>
    </source>
</evidence>
<keyword evidence="1" id="KW-0732">Signal</keyword>
<organism evidence="2 3">
    <name type="scientific">Mycena indigotica</name>
    <dbReference type="NCBI Taxonomy" id="2126181"/>
    <lineage>
        <taxon>Eukaryota</taxon>
        <taxon>Fungi</taxon>
        <taxon>Dikarya</taxon>
        <taxon>Basidiomycota</taxon>
        <taxon>Agaricomycotina</taxon>
        <taxon>Agaricomycetes</taxon>
        <taxon>Agaricomycetidae</taxon>
        <taxon>Agaricales</taxon>
        <taxon>Marasmiineae</taxon>
        <taxon>Mycenaceae</taxon>
        <taxon>Mycena</taxon>
    </lineage>
</organism>